<protein>
    <submittedName>
        <fullName evidence="1">Uncharacterized protein</fullName>
    </submittedName>
</protein>
<dbReference type="EMBL" id="LUEZ02000012">
    <property type="protein sequence ID" value="RDB28280.1"/>
    <property type="molecule type" value="Genomic_DNA"/>
</dbReference>
<sequence>MSKSSRCCQGLDGYEFWTAVLGIIWSSLLIRHAFGVWHEPAVKTIHPPLSALGDRAQKLNKSHPVFVHARNACRTDVVLQPLPLEIEEVLFKVNASLVYLQLLVDLIDHTTLSHYPQMLDRLYDLFQTPPPYSAEVAAGGRDLVERVRLSLGGIATAARHHNRSDCLRGSVYYRTDSGKFDFSFDAESRPASSPNRVRILVDIHGLCPF</sequence>
<keyword evidence="2" id="KW-1185">Reference proteome</keyword>
<name>A0A369K461_HYPMA</name>
<accession>A0A369K461</accession>
<evidence type="ECO:0000313" key="1">
    <source>
        <dbReference type="EMBL" id="RDB28280.1"/>
    </source>
</evidence>
<proteinExistence type="predicted"/>
<gene>
    <name evidence="1" type="ORF">Hypma_001416</name>
</gene>
<evidence type="ECO:0000313" key="2">
    <source>
        <dbReference type="Proteomes" id="UP000076154"/>
    </source>
</evidence>
<comment type="caution">
    <text evidence="1">The sequence shown here is derived from an EMBL/GenBank/DDBJ whole genome shotgun (WGS) entry which is preliminary data.</text>
</comment>
<organism evidence="1 2">
    <name type="scientific">Hypsizygus marmoreus</name>
    <name type="common">White beech mushroom</name>
    <name type="synonym">Agaricus marmoreus</name>
    <dbReference type="NCBI Taxonomy" id="39966"/>
    <lineage>
        <taxon>Eukaryota</taxon>
        <taxon>Fungi</taxon>
        <taxon>Dikarya</taxon>
        <taxon>Basidiomycota</taxon>
        <taxon>Agaricomycotina</taxon>
        <taxon>Agaricomycetes</taxon>
        <taxon>Agaricomycetidae</taxon>
        <taxon>Agaricales</taxon>
        <taxon>Tricholomatineae</taxon>
        <taxon>Lyophyllaceae</taxon>
        <taxon>Hypsizygus</taxon>
    </lineage>
</organism>
<dbReference type="InParanoid" id="A0A369K461"/>
<dbReference type="AlphaFoldDB" id="A0A369K461"/>
<reference evidence="1" key="1">
    <citation type="submission" date="2018-04" db="EMBL/GenBank/DDBJ databases">
        <title>Whole genome sequencing of Hypsizygus marmoreus.</title>
        <authorList>
            <person name="Choi I.-G."/>
            <person name="Min B."/>
            <person name="Kim J.-G."/>
            <person name="Kim S."/>
            <person name="Oh Y.-L."/>
            <person name="Kong W.-S."/>
            <person name="Park H."/>
            <person name="Jeong J."/>
            <person name="Song E.-S."/>
        </authorList>
    </citation>
    <scope>NUCLEOTIDE SEQUENCE [LARGE SCALE GENOMIC DNA]</scope>
    <source>
        <strain evidence="1">51987-8</strain>
    </source>
</reference>
<dbReference type="Proteomes" id="UP000076154">
    <property type="component" value="Unassembled WGS sequence"/>
</dbReference>